<organism evidence="5 6">
    <name type="scientific">Mucilaginibacter gilvus</name>
    <dbReference type="NCBI Taxonomy" id="2305909"/>
    <lineage>
        <taxon>Bacteria</taxon>
        <taxon>Pseudomonadati</taxon>
        <taxon>Bacteroidota</taxon>
        <taxon>Sphingobacteriia</taxon>
        <taxon>Sphingobacteriales</taxon>
        <taxon>Sphingobacteriaceae</taxon>
        <taxon>Mucilaginibacter</taxon>
    </lineage>
</organism>
<reference evidence="5 6" key="1">
    <citation type="submission" date="2019-01" db="EMBL/GenBank/DDBJ databases">
        <title>Mucilaginibacter antarcticum sp. nov., isolated from antarctic soil.</title>
        <authorList>
            <person name="Yan Y.-Q."/>
            <person name="Du Z.-J."/>
        </authorList>
    </citation>
    <scope>NUCLEOTIDE SEQUENCE [LARGE SCALE GENOMIC DNA]</scope>
    <source>
        <strain evidence="5 6">F01003</strain>
    </source>
</reference>
<evidence type="ECO:0000313" key="6">
    <source>
        <dbReference type="Proteomes" id="UP000286701"/>
    </source>
</evidence>
<feature type="repeat" description="NHL" evidence="2">
    <location>
        <begin position="1464"/>
        <end position="1494"/>
    </location>
</feature>
<dbReference type="PANTHER" id="PTHR13833">
    <property type="match status" value="1"/>
</dbReference>
<dbReference type="InterPro" id="IPR007110">
    <property type="entry name" value="Ig-like_dom"/>
</dbReference>
<dbReference type="InterPro" id="IPR013783">
    <property type="entry name" value="Ig-like_fold"/>
</dbReference>
<dbReference type="SUPFAM" id="SSF49313">
    <property type="entry name" value="Cadherin-like"/>
    <property type="match status" value="3"/>
</dbReference>
<dbReference type="CDD" id="cd14953">
    <property type="entry name" value="NHL_like_1"/>
    <property type="match status" value="3"/>
</dbReference>
<gene>
    <name evidence="5" type="ORF">EPL05_14585</name>
</gene>
<dbReference type="InterPro" id="IPR026341">
    <property type="entry name" value="T9SS_type_B"/>
</dbReference>
<dbReference type="Gene3D" id="2.60.40.1080">
    <property type="match status" value="3"/>
</dbReference>
<dbReference type="SUPFAM" id="SSF49373">
    <property type="entry name" value="Invasin/intimin cell-adhesion fragments"/>
    <property type="match status" value="2"/>
</dbReference>
<dbReference type="GO" id="GO:0005509">
    <property type="term" value="F:calcium ion binding"/>
    <property type="evidence" value="ECO:0007669"/>
    <property type="project" value="InterPro"/>
</dbReference>
<dbReference type="InterPro" id="IPR001258">
    <property type="entry name" value="NHL_repeat"/>
</dbReference>
<dbReference type="PROSITE" id="PS51125">
    <property type="entry name" value="NHL"/>
    <property type="match status" value="5"/>
</dbReference>
<sequence>MLNRLKKAYFVIPEKGCRLLAGSLLRMIKNLTKPLLLAFSLFAFCSAFAQAPNIAYTTPQNYKLNTTITPLAPANTGGTVPLGEYGTVTTFAGTGQYGYTDGAANIASFKIPAGMVIDNDNNLYVSDYGNEVIRKITPQGQVSTFVGSGSGGRDNGIGTQASFYGPSGMVIDPSGVLYVVEQIGQDVRKITGAREVSLLAGSGFLGKTNGTGTAASFNTPVGIAIGPDHNLYVSDLSNYLIRKITPNGEVTNFAGSGSAASGNGSLTQASFGSPQGLAFDSKGNLYVCDDYNYTIRKISTDGTVSTFAGNGNNISKDGTGTVAGFTYPDHLVFDTNDDLFVSDANLIRKITPQGVVTTVAGSTASGFVDGIGTAARFYTTSGLAFDRNGFLFVGEVSNHLIRKITLTGYTINKPLPAGLAFDPTTGIISGTPTVLAAAEDYTITARNKNGISSTAVRIGVTDVGAPPAVSPPVFTYNTPNTYTVGVQVTPLVPRQFGGAVPASGYARVSTFAGGAPVGTLDGQGTSALFKFPQGISLGNDGNLYVGDTENNRIRKITPDANVTTFAGSGVVGIDNGTGTSATLQFPHGSRMDKTGTLYFADRGNNRIRKISPTGDVTSYSGNGDIRIKDGPVADAGYLGPTDMVFDAAGNMFVTDMGGNSIRKITTDGIVSTFAGNATPGSNDGLTSTASFFTPWGITIDKADNLYVADAENNLIRKITPAGLVTTLAGSGVEGTADGQGKAASFKHPSGITIDEYGNLFVTDNYSGLIRKVTQNGIVSTLAGNPTHGRNDDIGPLASFYAPVGIVYDKKGSLFVADANNHLIRKLSLNGYAIDKTLPAGLVFDNNTGIITGIPTAGSPATDYTVSAYNSGGSGSTVINIEVKLNAVPTLAPNISYQTPQVYTINTFIPDLLPKNTGGAVPATNYGEVNTFTGSGAAGSANGSPTTSSFKSPYGIAVDLSGTLYVADQQNNLVRKVDKSGLVSTLAGSGTAGSTNAQGTAAAFLYPEGVAADANGNIFVADVANHLVRKITPAGLVTTLAGTGSEGSANGLGTAASFNNPKGVAVDLLGNVYVADRQNHLIRKITPAGLVSTLAGNGLEGFADGKGTAASFRAPSGVAVDPDNNVYVADVGNQRIRKITPDGQVSTIAGNGTIGFADGEPQNARFNYPLGVGLDITGNIYVADRDNGAIRMIDKASGRVSTVAGNGALGFKNGMGSSAQFNDPLGIAWYDGNAYVADQGDYVIRKIILTGYTIDKALPTGMGFEGTTGIISGRPTVTSPATDYLITAYNAAGSSSTVVNIEVKTNAIPTLAPNISYPTPQIYTINSTITTLFPENKGGDVQPGGYSIDKPLPAGLSFDANTGAISGTPTALSPATIYTISAKNAVSVSNATINIKVTDGLAPVAPAPDISYLTPQTLIKNNTIAPIIPANKGGEVKRYSYGLLANFAGTGQPGRTDGLKAGARFDGPAKVTIDAQGNFYVTDFNNYSVRKMTSDGIFSTIAGAAGPGYTNGVFGISQFQGPRGMVTDRAGNIYVADVYSIRKINAAGVTATFVGGAVAGYTDATGTAARFDGAVSLVMDESDNIYVVDQGNSVIRKVTPAGVVTTLAGNRNRGNTDGQGTSAAFYNPQDIIFSNGALYVADYVGVRKVTTGGLVTTIAGNGTPKVLNGPALSAGFGNASAMLINTAGDIYVLDIGNNAANEGSAILRVIDKDNNVSTVDIIDANGDKIYLVAPNSLTADKSGLIYIASGGNYIQTLSFDRYTIDKPLPAGLVFDTGTGIISGTPTTLSPPGDYMVTAYNASGSNSTIINLEVIEGLQQAVITFPVLSTVIDNNGNIKPEATSTNLELPVTYTSSNPDVAIITPDGLIHVIAVGQSVITATQAGNDKYNAPLPVTQTLTIKFVQELTFPALTTRYVTDADFSPAATSNSDKFPVTYTSSNPAVATIVNGNVHIIGPGNTTITASQDGNDVYTKPSPVSHELTVLPDFEFGPIAAKTTCTPDFDPGATSIKPITYTSSNQAVATIINGQIHVLSAGTSSITAASNGKTLSQPLTVNPTLQPTVNVSTSTPVPACAGVSAIFFQAFTTNEGLNAVYQWQVNKINVGTNNAIFSSTSLANGDIVTCTLTKTDACPGPVSVGSVPFTVSGVVTPINPAPTVSISASVNNVYRGTPVTFTAVATNAAQVTGYQWLVNGVTTGPNSATFTSNLFKNGDVVSCRVIYDPCTVPEASDEVTITLLAPPSIHIPNTFTPNGDGLNDTWNIPDLAFYPKCVVKIFSRYGTELIQSKGYSKAWDGTFSGKLLPAGVYYYIIDTKDGQPTLSGNVTILR</sequence>
<evidence type="ECO:0000259" key="4">
    <source>
        <dbReference type="PROSITE" id="PS50835"/>
    </source>
</evidence>
<dbReference type="PROSITE" id="PS50835">
    <property type="entry name" value="IG_LIKE"/>
    <property type="match status" value="1"/>
</dbReference>
<evidence type="ECO:0000256" key="1">
    <source>
        <dbReference type="ARBA" id="ARBA00022737"/>
    </source>
</evidence>
<feature type="signal peptide" evidence="3">
    <location>
        <begin position="1"/>
        <end position="49"/>
    </location>
</feature>
<dbReference type="NCBIfam" id="TIGR04131">
    <property type="entry name" value="Bac_Flav_CTERM"/>
    <property type="match status" value="1"/>
</dbReference>
<feature type="chain" id="PRO_5019249228" evidence="3">
    <location>
        <begin position="50"/>
        <end position="2326"/>
    </location>
</feature>
<feature type="domain" description="Ig-like" evidence="4">
    <location>
        <begin position="2154"/>
        <end position="2234"/>
    </location>
</feature>
<proteinExistence type="predicted"/>
<dbReference type="InterPro" id="IPR008964">
    <property type="entry name" value="Invasin/intimin_cell_adhesion"/>
</dbReference>
<name>A0A444ML40_9SPHI</name>
<dbReference type="Gene3D" id="2.60.40.10">
    <property type="entry name" value="Immunoglobulins"/>
    <property type="match status" value="3"/>
</dbReference>
<dbReference type="EMBL" id="SBIW01000007">
    <property type="protein sequence ID" value="RWY49990.1"/>
    <property type="molecule type" value="Genomic_DNA"/>
</dbReference>
<keyword evidence="6" id="KW-1185">Reference proteome</keyword>
<dbReference type="Proteomes" id="UP000286701">
    <property type="component" value="Unassembled WGS sequence"/>
</dbReference>
<feature type="repeat" description="NHL" evidence="2">
    <location>
        <begin position="529"/>
        <end position="559"/>
    </location>
</feature>
<evidence type="ECO:0000256" key="3">
    <source>
        <dbReference type="SAM" id="SignalP"/>
    </source>
</evidence>
<dbReference type="InterPro" id="IPR003343">
    <property type="entry name" value="Big_2"/>
</dbReference>
<accession>A0A444ML40</accession>
<comment type="caution">
    <text evidence="5">The sequence shown here is derived from an EMBL/GenBank/DDBJ whole genome shotgun (WGS) entry which is preliminary data.</text>
</comment>
<dbReference type="SUPFAM" id="SSF101898">
    <property type="entry name" value="NHL repeat"/>
    <property type="match status" value="2"/>
</dbReference>
<dbReference type="Pfam" id="PF13585">
    <property type="entry name" value="CHU_C"/>
    <property type="match status" value="1"/>
</dbReference>
<protein>
    <submittedName>
        <fullName evidence="5">T9SS type B sorting domain-containing protein</fullName>
    </submittedName>
</protein>
<evidence type="ECO:0000256" key="2">
    <source>
        <dbReference type="PROSITE-ProRule" id="PRU00504"/>
    </source>
</evidence>
<feature type="repeat" description="NHL" evidence="2">
    <location>
        <begin position="1057"/>
        <end position="1087"/>
    </location>
</feature>
<dbReference type="OrthoDB" id="641420at2"/>
<dbReference type="Gene3D" id="2.120.10.30">
    <property type="entry name" value="TolB, C-terminal domain"/>
    <property type="match status" value="12"/>
</dbReference>
<dbReference type="GO" id="GO:0016020">
    <property type="term" value="C:membrane"/>
    <property type="evidence" value="ECO:0007669"/>
    <property type="project" value="InterPro"/>
</dbReference>
<keyword evidence="3" id="KW-0732">Signal</keyword>
<dbReference type="Pfam" id="PF05345">
    <property type="entry name" value="He_PIG"/>
    <property type="match status" value="5"/>
</dbReference>
<dbReference type="SUPFAM" id="SSF63825">
    <property type="entry name" value="YWTD domain"/>
    <property type="match status" value="1"/>
</dbReference>
<feature type="repeat" description="NHL" evidence="2">
    <location>
        <begin position="1003"/>
        <end position="1033"/>
    </location>
</feature>
<evidence type="ECO:0000313" key="5">
    <source>
        <dbReference type="EMBL" id="RWY49990.1"/>
    </source>
</evidence>
<dbReference type="SMART" id="SM00635">
    <property type="entry name" value="BID_2"/>
    <property type="match status" value="3"/>
</dbReference>
<dbReference type="Pfam" id="PF01436">
    <property type="entry name" value="NHL"/>
    <property type="match status" value="6"/>
</dbReference>
<dbReference type="PANTHER" id="PTHR13833:SF71">
    <property type="entry name" value="NHL DOMAIN-CONTAINING PROTEIN"/>
    <property type="match status" value="1"/>
</dbReference>
<dbReference type="InterPro" id="IPR015919">
    <property type="entry name" value="Cadherin-like_sf"/>
</dbReference>
<keyword evidence="1" id="KW-0677">Repeat</keyword>
<feature type="repeat" description="NHL" evidence="2">
    <location>
        <begin position="1099"/>
        <end position="1141"/>
    </location>
</feature>
<dbReference type="SUPFAM" id="SSF63829">
    <property type="entry name" value="Calcium-dependent phosphotriesterase"/>
    <property type="match status" value="1"/>
</dbReference>
<dbReference type="InterPro" id="IPR011042">
    <property type="entry name" value="6-blade_b-propeller_TolB-like"/>
</dbReference>